<evidence type="ECO:0000256" key="3">
    <source>
        <dbReference type="ARBA" id="ARBA00004906"/>
    </source>
</evidence>
<dbReference type="GO" id="GO:0061630">
    <property type="term" value="F:ubiquitin protein ligase activity"/>
    <property type="evidence" value="ECO:0007669"/>
    <property type="project" value="UniProtKB-EC"/>
</dbReference>
<evidence type="ECO:0000256" key="1">
    <source>
        <dbReference type="ARBA" id="ARBA00000900"/>
    </source>
</evidence>
<evidence type="ECO:0000256" key="7">
    <source>
        <dbReference type="ARBA" id="ARBA00022723"/>
    </source>
</evidence>
<keyword evidence="11 16" id="KW-1133">Transmembrane helix</keyword>
<accession>A0AAD6QBJ3</accession>
<evidence type="ECO:0000256" key="4">
    <source>
        <dbReference type="ARBA" id="ARBA00012483"/>
    </source>
</evidence>
<keyword evidence="9" id="KW-0833">Ubl conjugation pathway</keyword>
<sequence>MNHLINSISSYDSNIMLAAVISLLVVILFVLLLHIYAKWFLARARNRRRSSSVTASHVLLPSRFHHLHNFTFDTTFSTSTSKGLDTSVISSIPLFVYKAEECKQGLECVICLSPFEENEAGRSLTRCGHGFHVECIDMWLNSHSNCPVCRAPAVGDDNDIASDGKSMEASARESTDDRGLSDVGDSRLEIGNLAVNCDCLSESPSTSSSLGSSLKRMLSRNRSESKAFPSINFNSGSRLLAEENSILIIELVCTVSVYDPKVICIINTRHRKRKNLD</sequence>
<dbReference type="Pfam" id="PF13639">
    <property type="entry name" value="zf-RING_2"/>
    <property type="match status" value="1"/>
</dbReference>
<evidence type="ECO:0000256" key="13">
    <source>
        <dbReference type="ARBA" id="ARBA00024209"/>
    </source>
</evidence>
<dbReference type="GO" id="GO:0016567">
    <property type="term" value="P:protein ubiquitination"/>
    <property type="evidence" value="ECO:0007669"/>
    <property type="project" value="InterPro"/>
</dbReference>
<dbReference type="SMART" id="SM00184">
    <property type="entry name" value="RING"/>
    <property type="match status" value="1"/>
</dbReference>
<dbReference type="InterPro" id="IPR001841">
    <property type="entry name" value="Znf_RING"/>
</dbReference>
<evidence type="ECO:0000313" key="19">
    <source>
        <dbReference type="Proteomes" id="UP001164929"/>
    </source>
</evidence>
<dbReference type="EMBL" id="JAQIZT010000009">
    <property type="protein sequence ID" value="KAJ6986379.1"/>
    <property type="molecule type" value="Genomic_DNA"/>
</dbReference>
<dbReference type="InterPro" id="IPR013083">
    <property type="entry name" value="Znf_RING/FYVE/PHD"/>
</dbReference>
<evidence type="ECO:0000256" key="8">
    <source>
        <dbReference type="ARBA" id="ARBA00022771"/>
    </source>
</evidence>
<comment type="caution">
    <text evidence="18">The sequence shown here is derived from an EMBL/GenBank/DDBJ whole genome shotgun (WGS) entry which is preliminary data.</text>
</comment>
<evidence type="ECO:0000256" key="9">
    <source>
        <dbReference type="ARBA" id="ARBA00022786"/>
    </source>
</evidence>
<evidence type="ECO:0000256" key="6">
    <source>
        <dbReference type="ARBA" id="ARBA00022692"/>
    </source>
</evidence>
<evidence type="ECO:0000256" key="15">
    <source>
        <dbReference type="SAM" id="MobiDB-lite"/>
    </source>
</evidence>
<evidence type="ECO:0000256" key="5">
    <source>
        <dbReference type="ARBA" id="ARBA00022679"/>
    </source>
</evidence>
<reference evidence="18" key="1">
    <citation type="journal article" date="2023" name="Mol. Ecol. Resour.">
        <title>Chromosome-level genome assembly of a triploid poplar Populus alba 'Berolinensis'.</title>
        <authorList>
            <person name="Chen S."/>
            <person name="Yu Y."/>
            <person name="Wang X."/>
            <person name="Wang S."/>
            <person name="Zhang T."/>
            <person name="Zhou Y."/>
            <person name="He R."/>
            <person name="Meng N."/>
            <person name="Wang Y."/>
            <person name="Liu W."/>
            <person name="Liu Z."/>
            <person name="Liu J."/>
            <person name="Guo Q."/>
            <person name="Huang H."/>
            <person name="Sederoff R.R."/>
            <person name="Wang G."/>
            <person name="Qu G."/>
            <person name="Chen S."/>
        </authorList>
    </citation>
    <scope>NUCLEOTIDE SEQUENCE</scope>
    <source>
        <strain evidence="18">SC-2020</strain>
    </source>
</reference>
<name>A0AAD6QBJ3_9ROSI</name>
<feature type="region of interest" description="Disordered" evidence="15">
    <location>
        <begin position="160"/>
        <end position="181"/>
    </location>
</feature>
<feature type="compositionally biased region" description="Basic and acidic residues" evidence="15">
    <location>
        <begin position="170"/>
        <end position="181"/>
    </location>
</feature>
<evidence type="ECO:0000256" key="16">
    <source>
        <dbReference type="SAM" id="Phobius"/>
    </source>
</evidence>
<keyword evidence="8 14" id="KW-0863">Zinc-finger</keyword>
<protein>
    <recommendedName>
        <fullName evidence="4">RING-type E3 ubiquitin transferase</fullName>
        <ecNumber evidence="4">2.3.2.27</ecNumber>
    </recommendedName>
</protein>
<feature type="domain" description="RING-type" evidence="17">
    <location>
        <begin position="108"/>
        <end position="150"/>
    </location>
</feature>
<keyword evidence="5" id="KW-0808">Transferase</keyword>
<dbReference type="InterPro" id="IPR044600">
    <property type="entry name" value="ATL1/ATL16-like"/>
</dbReference>
<gene>
    <name evidence="18" type="ORF">NC653_024077</name>
</gene>
<feature type="transmembrane region" description="Helical" evidence="16">
    <location>
        <begin position="15"/>
        <end position="41"/>
    </location>
</feature>
<dbReference type="AlphaFoldDB" id="A0AAD6QBJ3"/>
<dbReference type="Gene3D" id="3.30.40.10">
    <property type="entry name" value="Zinc/RING finger domain, C3HC4 (zinc finger)"/>
    <property type="match status" value="1"/>
</dbReference>
<keyword evidence="19" id="KW-1185">Reference proteome</keyword>
<evidence type="ECO:0000256" key="12">
    <source>
        <dbReference type="ARBA" id="ARBA00023136"/>
    </source>
</evidence>
<comment type="similarity">
    <text evidence="13">Belongs to the RING-type zinc finger family. ATL subfamily.</text>
</comment>
<dbReference type="Proteomes" id="UP001164929">
    <property type="component" value="Chromosome 9"/>
</dbReference>
<evidence type="ECO:0000256" key="10">
    <source>
        <dbReference type="ARBA" id="ARBA00022833"/>
    </source>
</evidence>
<organism evidence="18 19">
    <name type="scientific">Populus alba x Populus x berolinensis</name>
    <dbReference type="NCBI Taxonomy" id="444605"/>
    <lineage>
        <taxon>Eukaryota</taxon>
        <taxon>Viridiplantae</taxon>
        <taxon>Streptophyta</taxon>
        <taxon>Embryophyta</taxon>
        <taxon>Tracheophyta</taxon>
        <taxon>Spermatophyta</taxon>
        <taxon>Magnoliopsida</taxon>
        <taxon>eudicotyledons</taxon>
        <taxon>Gunneridae</taxon>
        <taxon>Pentapetalae</taxon>
        <taxon>rosids</taxon>
        <taxon>fabids</taxon>
        <taxon>Malpighiales</taxon>
        <taxon>Salicaceae</taxon>
        <taxon>Saliceae</taxon>
        <taxon>Populus</taxon>
    </lineage>
</organism>
<dbReference type="FunFam" id="3.30.40.10:FF:000609">
    <property type="entry name" value="RING-H2 finger protein ATL1"/>
    <property type="match status" value="1"/>
</dbReference>
<dbReference type="GO" id="GO:0008270">
    <property type="term" value="F:zinc ion binding"/>
    <property type="evidence" value="ECO:0007669"/>
    <property type="project" value="UniProtKB-KW"/>
</dbReference>
<dbReference type="SUPFAM" id="SSF57850">
    <property type="entry name" value="RING/U-box"/>
    <property type="match status" value="1"/>
</dbReference>
<comment type="catalytic activity">
    <reaction evidence="1">
        <text>S-ubiquitinyl-[E2 ubiquitin-conjugating enzyme]-L-cysteine + [acceptor protein]-L-lysine = [E2 ubiquitin-conjugating enzyme]-L-cysteine + N(6)-ubiquitinyl-[acceptor protein]-L-lysine.</text>
        <dbReference type="EC" id="2.3.2.27"/>
    </reaction>
</comment>
<dbReference type="PANTHER" id="PTHR46913:SF1">
    <property type="entry name" value="RING-H2 FINGER PROTEIN ATL16"/>
    <property type="match status" value="1"/>
</dbReference>
<keyword evidence="6 16" id="KW-0812">Transmembrane</keyword>
<dbReference type="PROSITE" id="PS50089">
    <property type="entry name" value="ZF_RING_2"/>
    <property type="match status" value="1"/>
</dbReference>
<evidence type="ECO:0000256" key="2">
    <source>
        <dbReference type="ARBA" id="ARBA00004167"/>
    </source>
</evidence>
<keyword evidence="10" id="KW-0862">Zinc</keyword>
<evidence type="ECO:0000256" key="11">
    <source>
        <dbReference type="ARBA" id="ARBA00022989"/>
    </source>
</evidence>
<evidence type="ECO:0000259" key="17">
    <source>
        <dbReference type="PROSITE" id="PS50089"/>
    </source>
</evidence>
<evidence type="ECO:0000256" key="14">
    <source>
        <dbReference type="PROSITE-ProRule" id="PRU00175"/>
    </source>
</evidence>
<dbReference type="PANTHER" id="PTHR46913">
    <property type="entry name" value="RING-H2 FINGER PROTEIN ATL16"/>
    <property type="match status" value="1"/>
</dbReference>
<comment type="pathway">
    <text evidence="3">Protein modification; protein ubiquitination.</text>
</comment>
<dbReference type="GO" id="GO:0016020">
    <property type="term" value="C:membrane"/>
    <property type="evidence" value="ECO:0007669"/>
    <property type="project" value="UniProtKB-SubCell"/>
</dbReference>
<dbReference type="CDD" id="cd16461">
    <property type="entry name" value="RING-H2_EL5-like"/>
    <property type="match status" value="1"/>
</dbReference>
<keyword evidence="12 16" id="KW-0472">Membrane</keyword>
<keyword evidence="7" id="KW-0479">Metal-binding</keyword>
<comment type="subcellular location">
    <subcellularLocation>
        <location evidence="2">Membrane</location>
        <topology evidence="2">Single-pass membrane protein</topology>
    </subcellularLocation>
</comment>
<dbReference type="EC" id="2.3.2.27" evidence="4"/>
<evidence type="ECO:0000313" key="18">
    <source>
        <dbReference type="EMBL" id="KAJ6986379.1"/>
    </source>
</evidence>
<proteinExistence type="inferred from homology"/>